<organism evidence="1 2">
    <name type="scientific">Pseudotenacibaculum haliotis</name>
    <dbReference type="NCBI Taxonomy" id="1862138"/>
    <lineage>
        <taxon>Bacteria</taxon>
        <taxon>Pseudomonadati</taxon>
        <taxon>Bacteroidota</taxon>
        <taxon>Flavobacteriia</taxon>
        <taxon>Flavobacteriales</taxon>
        <taxon>Flavobacteriaceae</taxon>
        <taxon>Pseudotenacibaculum</taxon>
    </lineage>
</organism>
<sequence>MKIEKEFDELPIPNSAKEHSYTAFNVNEYSHIKIGKDSKENPSLLIFLPNQKDNFKVSKYKLYNLKITHNLVCEVITKNKREEHVFSLISFSGDDIELKKYFIRICEILIPTLGAQPDKNKITVTVNKFIELFKALKEPPQKTLQGLWTELFLIHQSNNPKKLIKAWHTMPEEKYDFSSEKLRIEVKSSSTGTRVHYFSLEQLNPPSNCKLFVVSILVNVLSGGISIEELVNDISKKLSDDTELIEKLNFITYSTIGSELSKIKNICFDYEAAVESLKIYDSEAIPSIQDIPSNIFEVKFKCSLQNIEPSSETISSLVNNFM</sequence>
<dbReference type="EMBL" id="JBHULH010000012">
    <property type="protein sequence ID" value="MFD2568679.1"/>
    <property type="molecule type" value="Genomic_DNA"/>
</dbReference>
<name>A0ABW5LXI1_9FLAO</name>
<reference evidence="2" key="1">
    <citation type="journal article" date="2019" name="Int. J. Syst. Evol. Microbiol.">
        <title>The Global Catalogue of Microorganisms (GCM) 10K type strain sequencing project: providing services to taxonomists for standard genome sequencing and annotation.</title>
        <authorList>
            <consortium name="The Broad Institute Genomics Platform"/>
            <consortium name="The Broad Institute Genome Sequencing Center for Infectious Disease"/>
            <person name="Wu L."/>
            <person name="Ma J."/>
        </authorList>
    </citation>
    <scope>NUCLEOTIDE SEQUENCE [LARGE SCALE GENOMIC DNA]</scope>
    <source>
        <strain evidence="2">KCTC 52127</strain>
    </source>
</reference>
<accession>A0ABW5LXI1</accession>
<proteinExistence type="predicted"/>
<comment type="caution">
    <text evidence="1">The sequence shown here is derived from an EMBL/GenBank/DDBJ whole genome shotgun (WGS) entry which is preliminary data.</text>
</comment>
<dbReference type="Proteomes" id="UP001597508">
    <property type="component" value="Unassembled WGS sequence"/>
</dbReference>
<dbReference type="RefSeq" id="WP_379667386.1">
    <property type="nucleotide sequence ID" value="NZ_JBHULH010000012.1"/>
</dbReference>
<evidence type="ECO:0000313" key="2">
    <source>
        <dbReference type="Proteomes" id="UP001597508"/>
    </source>
</evidence>
<evidence type="ECO:0000313" key="1">
    <source>
        <dbReference type="EMBL" id="MFD2568679.1"/>
    </source>
</evidence>
<gene>
    <name evidence="1" type="ORF">ACFSRZ_14985</name>
</gene>
<dbReference type="InterPro" id="IPR025534">
    <property type="entry name" value="DUF4420"/>
</dbReference>
<keyword evidence="2" id="KW-1185">Reference proteome</keyword>
<dbReference type="Pfam" id="PF14390">
    <property type="entry name" value="DUF4420"/>
    <property type="match status" value="1"/>
</dbReference>
<protein>
    <submittedName>
        <fullName evidence="1">PD-(D/E)XK motif protein</fullName>
    </submittedName>
</protein>